<feature type="site" description="Transition state stabilizer" evidence="7">
    <location>
        <position position="909"/>
    </location>
</feature>
<dbReference type="STRING" id="28743.ENSCVAP00000004371"/>
<dbReference type="InterPro" id="IPR004274">
    <property type="entry name" value="FCP1_dom"/>
</dbReference>
<dbReference type="SUPFAM" id="SSF56784">
    <property type="entry name" value="HAD-like"/>
    <property type="match status" value="1"/>
</dbReference>
<feature type="active site" description="4-aspartylphosphate intermediate" evidence="6">
    <location>
        <position position="853"/>
    </location>
</feature>
<dbReference type="RefSeq" id="XP_015242805.1">
    <property type="nucleotide sequence ID" value="XM_015387319.1"/>
</dbReference>
<feature type="site" description="Transition state stabilizer" evidence="7">
    <location>
        <position position="947"/>
    </location>
</feature>
<feature type="compositionally biased region" description="Polar residues" evidence="8">
    <location>
        <begin position="703"/>
        <end position="716"/>
    </location>
</feature>
<dbReference type="SMART" id="SM00577">
    <property type="entry name" value="CPDc"/>
    <property type="match status" value="1"/>
</dbReference>
<evidence type="ECO:0000259" key="9">
    <source>
        <dbReference type="PROSITE" id="PS50969"/>
    </source>
</evidence>
<feature type="region of interest" description="Disordered" evidence="8">
    <location>
        <begin position="500"/>
        <end position="553"/>
    </location>
</feature>
<dbReference type="CDD" id="cd07521">
    <property type="entry name" value="HAD_FCP1-like"/>
    <property type="match status" value="1"/>
</dbReference>
<evidence type="ECO:0000256" key="3">
    <source>
        <dbReference type="ARBA" id="ARBA00022912"/>
    </source>
</evidence>
<dbReference type="InterPro" id="IPR050365">
    <property type="entry name" value="TIM50"/>
</dbReference>
<dbReference type="GeneID" id="107092710"/>
<dbReference type="SFLD" id="SFLDG01124">
    <property type="entry name" value="C0.1:_RNA_Pol_CTD_Phosphatase"/>
    <property type="match status" value="1"/>
</dbReference>
<dbReference type="EC" id="3.1.3.16" evidence="1"/>
<organism evidence="10 11">
    <name type="scientific">Cyprinodon variegatus</name>
    <name type="common">Sheepshead minnow</name>
    <dbReference type="NCBI Taxonomy" id="28743"/>
    <lineage>
        <taxon>Eukaryota</taxon>
        <taxon>Metazoa</taxon>
        <taxon>Chordata</taxon>
        <taxon>Craniata</taxon>
        <taxon>Vertebrata</taxon>
        <taxon>Euteleostomi</taxon>
        <taxon>Actinopterygii</taxon>
        <taxon>Neopterygii</taxon>
        <taxon>Teleostei</taxon>
        <taxon>Neoteleostei</taxon>
        <taxon>Acanthomorphata</taxon>
        <taxon>Ovalentaria</taxon>
        <taxon>Atherinomorphae</taxon>
        <taxon>Cyprinodontiformes</taxon>
        <taxon>Cyprinodontidae</taxon>
        <taxon>Cyprinodon</taxon>
    </lineage>
</organism>
<evidence type="ECO:0000256" key="8">
    <source>
        <dbReference type="SAM" id="MobiDB-lite"/>
    </source>
</evidence>
<evidence type="ECO:0000256" key="6">
    <source>
        <dbReference type="PIRSR" id="PIRSR640078-1"/>
    </source>
</evidence>
<keyword evidence="11" id="KW-1185">Reference proteome</keyword>
<feature type="domain" description="FCP1 homology" evidence="9">
    <location>
        <begin position="843"/>
        <end position="1001"/>
    </location>
</feature>
<sequence>MYLENTEQGKVSGEGEISTEAILSGQCAVSKVTGAAGLGSSSKGSAELDIRALVEHTEQSVSARMDPPLLYMQSCSVNTELTEPCTDCKGLVESFEEYSSADGLFESEQTLEETECTGLSQLYDECTQPCECFKACKSPEHCANHSLASKSTLWCEHFPEHLLLFQPCKPSDQQSECTDYEPDDLELTSESFEDLEMPVFVSEHTENLELPVDHLCENSDTEQDLPTEDSEQSLTQNISNSMECLTCLTDVSENDESQAEAEYTDNEGNEEDDSYELNEMEVSDEEYALSSKDTPDDTCESDVGEEENCEHIFTADVSTDVGEFYEDDSEDDPHQHCEYEDNVESYLEEDLSSDDSNFFKSCLEDGLPSDPSSDSSEESDKAAQDDSCDEQMQWESFEENDAEKDSSIIKTSEEEKKKSFTLDAVIEDYFDLFDRAYPSGQGFTQKQHYISCFDGGDIHYHLHLEQEAQKQRVKIAPKLDEKNYVIKEQQKDLFTEEATELTTTENNEQSNDSEEKDLDQRESNSCVSESQAEDWTIKSESSSTKDEDNDSETFGLYPEYYQESEDDELCCDDEAWGFDGQVSDEYDEEPDFCFDTCKEESKFAPCAKEISVEGDVYEDSISASENKDLVSEAAFKGDLDINSDLQDYENDKWDLEMDVFCSCSEMEPYWALIDTEQTGEFSSPGVEDYYAYQIRSIQSSGTQPLNEFIPNISSTDKNSKGKADDDAFRNERKDAISSDRDLEDGEVWPERESSVELGVNVVKIIPNKQSSEADNELQELTSPLGIIHSVVSKLEATQSRDSEEEEEEEESDDESIEQCECEYCIPPRQQVPAKPLLSQSASDDPAKICVVIDLDETLVHSSFKPLSNADFIIPVEIEGVVHQVHVLKRPHVDEFLSRMGEMFECVLFTASLSKYADPVSDLLDKGGAFQSRLFREACVYHKGNYVKDLSRLGRDLKRVIIIDNSPASYIFHPDNAVPVVSWFDDMSDTELLDLIPFFESLSKVDDIYDVLKKQRTSS</sequence>
<dbReference type="Ensembl" id="ENSCVAT00000008448.1">
    <property type="protein sequence ID" value="ENSCVAP00000004371.1"/>
    <property type="gene ID" value="ENSCVAG00000005660.1"/>
</dbReference>
<feature type="region of interest" description="Disordered" evidence="8">
    <location>
        <begin position="795"/>
        <end position="817"/>
    </location>
</feature>
<feature type="active site" description="Proton donor" evidence="6">
    <location>
        <position position="855"/>
    </location>
</feature>
<feature type="region of interest" description="Disordered" evidence="8">
    <location>
        <begin position="358"/>
        <end position="417"/>
    </location>
</feature>
<dbReference type="OrthoDB" id="277011at2759"/>
<feature type="region of interest" description="Disordered" evidence="8">
    <location>
        <begin position="254"/>
        <end position="336"/>
    </location>
</feature>
<feature type="compositionally biased region" description="Basic and acidic residues" evidence="8">
    <location>
        <begin position="403"/>
        <end position="417"/>
    </location>
</feature>
<reference evidence="10" key="2">
    <citation type="submission" date="2025-09" db="UniProtKB">
        <authorList>
            <consortium name="Ensembl"/>
        </authorList>
    </citation>
    <scope>IDENTIFICATION</scope>
</reference>
<feature type="compositionally biased region" description="Acidic residues" evidence="8">
    <location>
        <begin position="296"/>
        <end position="308"/>
    </location>
</feature>
<dbReference type="KEGG" id="cvg:107092710"/>
<evidence type="ECO:0000256" key="4">
    <source>
        <dbReference type="ARBA" id="ARBA00047761"/>
    </source>
</evidence>
<dbReference type="Gene3D" id="3.40.50.1000">
    <property type="entry name" value="HAD superfamily/HAD-like"/>
    <property type="match status" value="1"/>
</dbReference>
<dbReference type="GeneTree" id="ENSGT01040000240451"/>
<comment type="catalytic activity">
    <reaction evidence="5">
        <text>O-phospho-L-threonyl-[protein] + H2O = L-threonyl-[protein] + phosphate</text>
        <dbReference type="Rhea" id="RHEA:47004"/>
        <dbReference type="Rhea" id="RHEA-COMP:11060"/>
        <dbReference type="Rhea" id="RHEA-COMP:11605"/>
        <dbReference type="ChEBI" id="CHEBI:15377"/>
        <dbReference type="ChEBI" id="CHEBI:30013"/>
        <dbReference type="ChEBI" id="CHEBI:43474"/>
        <dbReference type="ChEBI" id="CHEBI:61977"/>
        <dbReference type="EC" id="3.1.3.16"/>
    </reaction>
</comment>
<dbReference type="AlphaFoldDB" id="A0A3Q2CGY3"/>
<dbReference type="InterPro" id="IPR036412">
    <property type="entry name" value="HAD-like_sf"/>
</dbReference>
<dbReference type="GO" id="GO:0008420">
    <property type="term" value="F:RNA polymerase II CTD heptapeptide repeat phosphatase activity"/>
    <property type="evidence" value="ECO:0007669"/>
    <property type="project" value="InterPro"/>
</dbReference>
<feature type="region of interest" description="Disordered" evidence="8">
    <location>
        <begin position="703"/>
        <end position="751"/>
    </location>
</feature>
<dbReference type="PANTHER" id="PTHR12210">
    <property type="entry name" value="DULLARD PROTEIN PHOSPHATASE"/>
    <property type="match status" value="1"/>
</dbReference>
<comment type="catalytic activity">
    <reaction evidence="4">
        <text>O-phospho-L-seryl-[protein] + H2O = L-seryl-[protein] + phosphate</text>
        <dbReference type="Rhea" id="RHEA:20629"/>
        <dbReference type="Rhea" id="RHEA-COMP:9863"/>
        <dbReference type="Rhea" id="RHEA-COMP:11604"/>
        <dbReference type="ChEBI" id="CHEBI:15377"/>
        <dbReference type="ChEBI" id="CHEBI:29999"/>
        <dbReference type="ChEBI" id="CHEBI:43474"/>
        <dbReference type="ChEBI" id="CHEBI:83421"/>
        <dbReference type="EC" id="3.1.3.16"/>
    </reaction>
</comment>
<dbReference type="Pfam" id="PF03031">
    <property type="entry name" value="NIF"/>
    <property type="match status" value="1"/>
</dbReference>
<dbReference type="NCBIfam" id="TIGR02251">
    <property type="entry name" value="HIF-SF_euk"/>
    <property type="match status" value="1"/>
</dbReference>
<dbReference type="PROSITE" id="PS50969">
    <property type="entry name" value="FCP1"/>
    <property type="match status" value="1"/>
</dbReference>
<evidence type="ECO:0000256" key="1">
    <source>
        <dbReference type="ARBA" id="ARBA00013081"/>
    </source>
</evidence>
<feature type="compositionally biased region" description="Basic and acidic residues" evidence="8">
    <location>
        <begin position="717"/>
        <end position="740"/>
    </location>
</feature>
<dbReference type="InterPro" id="IPR023214">
    <property type="entry name" value="HAD_sf"/>
</dbReference>
<feature type="compositionally biased region" description="Acidic residues" evidence="8">
    <location>
        <begin position="802"/>
        <end position="817"/>
    </location>
</feature>
<evidence type="ECO:0000313" key="11">
    <source>
        <dbReference type="Proteomes" id="UP000265020"/>
    </source>
</evidence>
<protein>
    <recommendedName>
        <fullName evidence="1">protein-serine/threonine phosphatase</fullName>
        <ecNumber evidence="1">3.1.3.16</ecNumber>
    </recommendedName>
</protein>
<proteinExistence type="predicted"/>
<dbReference type="OMA" id="CECFKAC"/>
<dbReference type="FunFam" id="3.40.50.1000:FF:000013">
    <property type="entry name" value="Carboxy-terminal domain RNA polymerase II polypeptide A small"/>
    <property type="match status" value="1"/>
</dbReference>
<feature type="compositionally biased region" description="Acidic residues" evidence="8">
    <location>
        <begin position="254"/>
        <end position="287"/>
    </location>
</feature>
<keyword evidence="3" id="KW-0904">Protein phosphatase</keyword>
<dbReference type="InterPro" id="IPR011948">
    <property type="entry name" value="Dullard_phosphatase"/>
</dbReference>
<evidence type="ECO:0000256" key="7">
    <source>
        <dbReference type="PIRSR" id="PIRSR640078-3"/>
    </source>
</evidence>
<dbReference type="Proteomes" id="UP000265020">
    <property type="component" value="Unassembled WGS sequence"/>
</dbReference>
<evidence type="ECO:0000256" key="5">
    <source>
        <dbReference type="ARBA" id="ARBA00048336"/>
    </source>
</evidence>
<keyword evidence="2" id="KW-0378">Hydrolase</keyword>
<dbReference type="InterPro" id="IPR040078">
    <property type="entry name" value="RNA_Pol_CTD_Phosphatase"/>
</dbReference>
<name>A0A3Q2CGY3_CYPVA</name>
<dbReference type="SFLD" id="SFLDS00003">
    <property type="entry name" value="Haloacid_Dehalogenase"/>
    <property type="match status" value="1"/>
</dbReference>
<accession>A0A3Q2CGY3</accession>
<evidence type="ECO:0000256" key="2">
    <source>
        <dbReference type="ARBA" id="ARBA00022801"/>
    </source>
</evidence>
<reference evidence="10" key="1">
    <citation type="submission" date="2025-08" db="UniProtKB">
        <authorList>
            <consortium name="Ensembl"/>
        </authorList>
    </citation>
    <scope>IDENTIFICATION</scope>
</reference>
<evidence type="ECO:0000313" key="10">
    <source>
        <dbReference type="Ensembl" id="ENSCVAP00000004371.1"/>
    </source>
</evidence>